<organism evidence="2 3">
    <name type="scientific">Brevundimonas mediterranea</name>
    <dbReference type="NCBI Taxonomy" id="74329"/>
    <lineage>
        <taxon>Bacteria</taxon>
        <taxon>Pseudomonadati</taxon>
        <taxon>Pseudomonadota</taxon>
        <taxon>Alphaproteobacteria</taxon>
        <taxon>Caulobacterales</taxon>
        <taxon>Caulobacteraceae</taxon>
        <taxon>Brevundimonas</taxon>
    </lineage>
</organism>
<sequence length="259" mass="27910">MRAKSDQGEGRTGPSTGLPRRAVLAGLGGSLAGCLDQDRPPSGNQLGSRFRLTLEVLIDGRPIRGSSIRQFKYFNDPGWFPSDGAGQSSWQGDATPLALPGGAYLFAMLEGYVIVDGHRRRSYGPWTAYGVVLGRLGKRVVTQSDYEALSAGERQNVVSPAQARALVGTAPIVLALDELPILALFRTPSVPGSGLILLPEDLPKQFPSLTWGRCTVQVTDEPLDIGQVEKIMPWTSQRGRGAYSPDGIGFVAQEFSRNW</sequence>
<dbReference type="AlphaFoldDB" id="A0AB37E7X2"/>
<evidence type="ECO:0000313" key="3">
    <source>
        <dbReference type="Proteomes" id="UP000501325"/>
    </source>
</evidence>
<feature type="region of interest" description="Disordered" evidence="1">
    <location>
        <begin position="1"/>
        <end position="20"/>
    </location>
</feature>
<dbReference type="Proteomes" id="UP000501325">
    <property type="component" value="Chromosome"/>
</dbReference>
<evidence type="ECO:0000313" key="2">
    <source>
        <dbReference type="EMBL" id="QIH73510.1"/>
    </source>
</evidence>
<dbReference type="PROSITE" id="PS51257">
    <property type="entry name" value="PROKAR_LIPOPROTEIN"/>
    <property type="match status" value="1"/>
</dbReference>
<proteinExistence type="predicted"/>
<accession>A0AB37E7X2</accession>
<dbReference type="EMBL" id="CP048751">
    <property type="protein sequence ID" value="QIH73510.1"/>
    <property type="molecule type" value="Genomic_DNA"/>
</dbReference>
<evidence type="ECO:0000256" key="1">
    <source>
        <dbReference type="SAM" id="MobiDB-lite"/>
    </source>
</evidence>
<dbReference type="RefSeq" id="WP_008259880.1">
    <property type="nucleotide sequence ID" value="NZ_CP048751.1"/>
</dbReference>
<name>A0AB37E7X2_9CAUL</name>
<gene>
    <name evidence="2" type="ORF">GYM46_11410</name>
</gene>
<dbReference type="KEGG" id="bmed:GYM46_11410"/>
<reference evidence="2 3" key="1">
    <citation type="submission" date="2020-01" db="EMBL/GenBank/DDBJ databases">
        <authorList>
            <person name="Wang S."/>
        </authorList>
    </citation>
    <scope>NUCLEOTIDE SEQUENCE [LARGE SCALE GENOMIC DNA]</scope>
    <source>
        <strain evidence="2 3">D151-2-6</strain>
    </source>
</reference>
<protein>
    <submittedName>
        <fullName evidence="2">Uncharacterized protein</fullName>
    </submittedName>
</protein>